<name>A0ABS3E2D8_9GAMM</name>
<feature type="chain" id="PRO_5045797384" evidence="1">
    <location>
        <begin position="31"/>
        <end position="394"/>
    </location>
</feature>
<keyword evidence="1" id="KW-0732">Signal</keyword>
<accession>A0ABS3E2D8</accession>
<dbReference type="Pfam" id="PF10082">
    <property type="entry name" value="BBP2_2"/>
    <property type="match status" value="1"/>
</dbReference>
<gene>
    <name evidence="2" type="ORF">JF535_01180</name>
</gene>
<comment type="caution">
    <text evidence="2">The sequence shown here is derived from an EMBL/GenBank/DDBJ whole genome shotgun (WGS) entry which is preliminary data.</text>
</comment>
<dbReference type="RefSeq" id="WP_206998124.1">
    <property type="nucleotide sequence ID" value="NZ_JAEKJR010000001.1"/>
</dbReference>
<evidence type="ECO:0000313" key="2">
    <source>
        <dbReference type="EMBL" id="MBN8429451.1"/>
    </source>
</evidence>
<dbReference type="InterPro" id="IPR018759">
    <property type="entry name" value="BBP2_2"/>
</dbReference>
<sequence length="394" mass="43676">MACLEKPKKNTVSRTYFFILLAGMTPTANAVTIDLPANFELVGSAELEVQYNDNVSLTSQDRQDDWITRISPSLEVSREGQLTNLSSSFTLTRGHYLNGTRPEFTDYAADLGWQWRIGSLVELRSTASYTDVAQSVTGNLDGELAPILIEAERTRSPSGEIAIAVGRQGARLQGLLRHGIRKSEFDDAVRNSTAIYSGASGTYELNGILLVGMEAVKTDLAYVEVPQIPSRDSDEIQLMATTEVRLPKTSIRLRGGRLRKNFSLDTRENFEGPRWDGRVSWSPKSYSTISFSIGKNVQESLGIASFIDVKSSSVTWTHQWGEALRSTFSHSETQGEFVGTDRFDRVKRSSFSIGYRPIDWLSVRLGASILDSSTSINVFGLENQQYFLGLEAPL</sequence>
<dbReference type="Proteomes" id="UP000664293">
    <property type="component" value="Unassembled WGS sequence"/>
</dbReference>
<reference evidence="2 3" key="1">
    <citation type="submission" date="2020-12" db="EMBL/GenBank/DDBJ databases">
        <title>Oil enriched cultivation method for isolating marine PHA-producing bacteria.</title>
        <authorList>
            <person name="Zheng W."/>
            <person name="Yu S."/>
            <person name="Huang Y."/>
        </authorList>
    </citation>
    <scope>NUCLEOTIDE SEQUENCE [LARGE SCALE GENOMIC DNA]</scope>
    <source>
        <strain evidence="2 3">SN0-2</strain>
    </source>
</reference>
<organism evidence="2 3">
    <name type="scientific">Microbulbifer salipaludis</name>
    <dbReference type="NCBI Taxonomy" id="187980"/>
    <lineage>
        <taxon>Bacteria</taxon>
        <taxon>Pseudomonadati</taxon>
        <taxon>Pseudomonadota</taxon>
        <taxon>Gammaproteobacteria</taxon>
        <taxon>Cellvibrionales</taxon>
        <taxon>Microbulbiferaceae</taxon>
        <taxon>Microbulbifer</taxon>
    </lineage>
</organism>
<dbReference type="EMBL" id="JAEKJR010000001">
    <property type="protein sequence ID" value="MBN8429451.1"/>
    <property type="molecule type" value="Genomic_DNA"/>
</dbReference>
<protein>
    <submittedName>
        <fullName evidence="2">Outer membrane beta-barrel protein</fullName>
    </submittedName>
</protein>
<evidence type="ECO:0000313" key="3">
    <source>
        <dbReference type="Proteomes" id="UP000664293"/>
    </source>
</evidence>
<proteinExistence type="predicted"/>
<feature type="signal peptide" evidence="1">
    <location>
        <begin position="1"/>
        <end position="30"/>
    </location>
</feature>
<keyword evidence="3" id="KW-1185">Reference proteome</keyword>
<evidence type="ECO:0000256" key="1">
    <source>
        <dbReference type="SAM" id="SignalP"/>
    </source>
</evidence>